<protein>
    <submittedName>
        <fullName evidence="2">VOC family protein</fullName>
    </submittedName>
</protein>
<reference evidence="2" key="1">
    <citation type="submission" date="2020-09" db="EMBL/GenBank/DDBJ databases">
        <title>A novel bacterium of genus Paenibacillus, isolated from South China Sea.</title>
        <authorList>
            <person name="Huang H."/>
            <person name="Mo K."/>
            <person name="Hu Y."/>
        </authorList>
    </citation>
    <scope>NUCLEOTIDE SEQUENCE</scope>
    <source>
        <strain evidence="2">IB182493</strain>
    </source>
</reference>
<accession>A0A927CJW5</accession>
<feature type="domain" description="VOC" evidence="1">
    <location>
        <begin position="6"/>
        <end position="132"/>
    </location>
</feature>
<dbReference type="SUPFAM" id="SSF54593">
    <property type="entry name" value="Glyoxalase/Bleomycin resistance protein/Dihydroxybiphenyl dioxygenase"/>
    <property type="match status" value="1"/>
</dbReference>
<dbReference type="Gene3D" id="3.10.180.10">
    <property type="entry name" value="2,3-Dihydroxybiphenyl 1,2-Dioxygenase, domain 1"/>
    <property type="match status" value="1"/>
</dbReference>
<dbReference type="AlphaFoldDB" id="A0A927CJW5"/>
<dbReference type="EMBL" id="JACXIY010000014">
    <property type="protein sequence ID" value="MBD2869414.1"/>
    <property type="molecule type" value="Genomic_DNA"/>
</dbReference>
<dbReference type="Proteomes" id="UP000632125">
    <property type="component" value="Unassembled WGS sequence"/>
</dbReference>
<evidence type="ECO:0000313" key="3">
    <source>
        <dbReference type="Proteomes" id="UP000632125"/>
    </source>
</evidence>
<dbReference type="PROSITE" id="PS51819">
    <property type="entry name" value="VOC"/>
    <property type="match status" value="1"/>
</dbReference>
<dbReference type="CDD" id="cd06587">
    <property type="entry name" value="VOC"/>
    <property type="match status" value="1"/>
</dbReference>
<organism evidence="2 3">
    <name type="scientific">Paenibacillus arenilitoris</name>
    <dbReference type="NCBI Taxonomy" id="2772299"/>
    <lineage>
        <taxon>Bacteria</taxon>
        <taxon>Bacillati</taxon>
        <taxon>Bacillota</taxon>
        <taxon>Bacilli</taxon>
        <taxon>Bacillales</taxon>
        <taxon>Paenibacillaceae</taxon>
        <taxon>Paenibacillus</taxon>
    </lineage>
</organism>
<name>A0A927CJW5_9BACL</name>
<evidence type="ECO:0000313" key="2">
    <source>
        <dbReference type="EMBL" id="MBD2869414.1"/>
    </source>
</evidence>
<dbReference type="InterPro" id="IPR037523">
    <property type="entry name" value="VOC_core"/>
</dbReference>
<gene>
    <name evidence="2" type="ORF">IDH41_12565</name>
</gene>
<proteinExistence type="predicted"/>
<sequence>MTMIKNINCAYVPVASPEKAAEWYGRVLGMKLRSPVEPGRGAIMVMDEGQWLFLLPSPDMTPLTFSTTGWADDGAPFEMFPICFTTTRIQPLYASLKESGAWVEADIRDEGSCGLQLMFKDPDGNKFQVFQEPEA</sequence>
<comment type="caution">
    <text evidence="2">The sequence shown here is derived from an EMBL/GenBank/DDBJ whole genome shotgun (WGS) entry which is preliminary data.</text>
</comment>
<evidence type="ECO:0000259" key="1">
    <source>
        <dbReference type="PROSITE" id="PS51819"/>
    </source>
</evidence>
<dbReference type="InterPro" id="IPR004360">
    <property type="entry name" value="Glyas_Fos-R_dOase_dom"/>
</dbReference>
<keyword evidence="3" id="KW-1185">Reference proteome</keyword>
<dbReference type="Pfam" id="PF00903">
    <property type="entry name" value="Glyoxalase"/>
    <property type="match status" value="1"/>
</dbReference>
<dbReference type="InterPro" id="IPR029068">
    <property type="entry name" value="Glyas_Bleomycin-R_OHBP_Dase"/>
</dbReference>